<dbReference type="PANTHER" id="PTHR10908:SF0">
    <property type="entry name" value="SEROTONIN N-ACETYLTRANSFERASE"/>
    <property type="match status" value="1"/>
</dbReference>
<accession>A0AAV5RX77</accession>
<organism evidence="4 5">
    <name type="scientific">Maudiozyma humilis</name>
    <name type="common">Sour dough yeast</name>
    <name type="synonym">Kazachstania humilis</name>
    <dbReference type="NCBI Taxonomy" id="51915"/>
    <lineage>
        <taxon>Eukaryota</taxon>
        <taxon>Fungi</taxon>
        <taxon>Dikarya</taxon>
        <taxon>Ascomycota</taxon>
        <taxon>Saccharomycotina</taxon>
        <taxon>Saccharomycetes</taxon>
        <taxon>Saccharomycetales</taxon>
        <taxon>Saccharomycetaceae</taxon>
        <taxon>Maudiozyma</taxon>
    </lineage>
</organism>
<keyword evidence="1" id="KW-0808">Transferase</keyword>
<feature type="domain" description="N-acetyltransferase" evidence="3">
    <location>
        <begin position="13"/>
        <end position="188"/>
    </location>
</feature>
<dbReference type="Gene3D" id="3.40.630.30">
    <property type="match status" value="1"/>
</dbReference>
<reference evidence="4 5" key="1">
    <citation type="journal article" date="2023" name="Elife">
        <title>Identification of key yeast species and microbe-microbe interactions impacting larval growth of Drosophila in the wild.</title>
        <authorList>
            <person name="Mure A."/>
            <person name="Sugiura Y."/>
            <person name="Maeda R."/>
            <person name="Honda K."/>
            <person name="Sakurai N."/>
            <person name="Takahashi Y."/>
            <person name="Watada M."/>
            <person name="Katoh T."/>
            <person name="Gotoh A."/>
            <person name="Gotoh Y."/>
            <person name="Taniguchi I."/>
            <person name="Nakamura K."/>
            <person name="Hayashi T."/>
            <person name="Katayama T."/>
            <person name="Uemura T."/>
            <person name="Hattori Y."/>
        </authorList>
    </citation>
    <scope>NUCLEOTIDE SEQUENCE [LARGE SCALE GENOMIC DNA]</scope>
    <source>
        <strain evidence="4 5">KH-74</strain>
    </source>
</reference>
<dbReference type="AlphaFoldDB" id="A0AAV5RX77"/>
<dbReference type="Pfam" id="PF13673">
    <property type="entry name" value="Acetyltransf_10"/>
    <property type="match status" value="1"/>
</dbReference>
<evidence type="ECO:0000256" key="2">
    <source>
        <dbReference type="ARBA" id="ARBA00023315"/>
    </source>
</evidence>
<protein>
    <submittedName>
        <fullName evidence="4">Polyamine acetyltransferase</fullName>
    </submittedName>
</protein>
<dbReference type="PROSITE" id="PS51186">
    <property type="entry name" value="GNAT"/>
    <property type="match status" value="1"/>
</dbReference>
<evidence type="ECO:0000313" key="5">
    <source>
        <dbReference type="Proteomes" id="UP001377567"/>
    </source>
</evidence>
<dbReference type="EMBL" id="BTGD01000005">
    <property type="protein sequence ID" value="GMM55342.1"/>
    <property type="molecule type" value="Genomic_DNA"/>
</dbReference>
<dbReference type="GO" id="GO:0004059">
    <property type="term" value="F:aralkylamine N-acetyltransferase activity"/>
    <property type="evidence" value="ECO:0007669"/>
    <property type="project" value="TreeGrafter"/>
</dbReference>
<dbReference type="FunFam" id="3.40.630.30:FF:000108">
    <property type="entry name" value="Polyamine acetyltransferase"/>
    <property type="match status" value="1"/>
</dbReference>
<evidence type="ECO:0000259" key="3">
    <source>
        <dbReference type="PROSITE" id="PS51186"/>
    </source>
</evidence>
<keyword evidence="2" id="KW-0012">Acyltransferase</keyword>
<name>A0AAV5RX77_MAUHU</name>
<evidence type="ECO:0000313" key="4">
    <source>
        <dbReference type="EMBL" id="GMM55342.1"/>
    </source>
</evidence>
<sequence length="194" mass="22114">MSSATSTTLPLHMYIRPLMLEDEADVTKLEAVCFPPNERASKENIEFRLKTCPELCSGLFVRDFDEDTKQIKSETLIGHILATKIPTEHITIESMGPVHDEASSIIAIHSIVIDPKYQKKNLATLMLTDYIQKLSNQELGSKIVIIVHEYLIPFYERVGFKVIAENKDVGKNPDFASTKWIDMERELVKEEYEA</sequence>
<comment type="caution">
    <text evidence="4">The sequence shown here is derived from an EMBL/GenBank/DDBJ whole genome shotgun (WGS) entry which is preliminary data.</text>
</comment>
<proteinExistence type="predicted"/>
<dbReference type="InterPro" id="IPR016181">
    <property type="entry name" value="Acyl_CoA_acyltransferase"/>
</dbReference>
<keyword evidence="5" id="KW-1185">Reference proteome</keyword>
<dbReference type="SUPFAM" id="SSF55729">
    <property type="entry name" value="Acyl-CoA N-acyltransferases (Nat)"/>
    <property type="match status" value="1"/>
</dbReference>
<dbReference type="InterPro" id="IPR051635">
    <property type="entry name" value="SNAT-like"/>
</dbReference>
<dbReference type="PANTHER" id="PTHR10908">
    <property type="entry name" value="SEROTONIN N-ACETYLTRANSFERASE"/>
    <property type="match status" value="1"/>
</dbReference>
<gene>
    <name evidence="4" type="ORF">DAKH74_019580</name>
</gene>
<dbReference type="GO" id="GO:0005737">
    <property type="term" value="C:cytoplasm"/>
    <property type="evidence" value="ECO:0007669"/>
    <property type="project" value="TreeGrafter"/>
</dbReference>
<dbReference type="InterPro" id="IPR000182">
    <property type="entry name" value="GNAT_dom"/>
</dbReference>
<dbReference type="Proteomes" id="UP001377567">
    <property type="component" value="Unassembled WGS sequence"/>
</dbReference>
<evidence type="ECO:0000256" key="1">
    <source>
        <dbReference type="ARBA" id="ARBA00022679"/>
    </source>
</evidence>